<dbReference type="PANTHER" id="PTHR33219">
    <property type="entry name" value="YLMG HOMOLOG PROTEIN 2, CHLOROPLASTIC"/>
    <property type="match status" value="1"/>
</dbReference>
<organism evidence="3 4">
    <name type="scientific">Aquimonas voraii</name>
    <dbReference type="NCBI Taxonomy" id="265719"/>
    <lineage>
        <taxon>Bacteria</taxon>
        <taxon>Pseudomonadati</taxon>
        <taxon>Pseudomonadota</taxon>
        <taxon>Gammaproteobacteria</taxon>
        <taxon>Lysobacterales</taxon>
        <taxon>Lysobacteraceae</taxon>
        <taxon>Aquimonas</taxon>
    </lineage>
</organism>
<dbReference type="InterPro" id="IPR003425">
    <property type="entry name" value="CCB3/YggT"/>
</dbReference>
<sequence>MSYFAQAGVILIEVLIGLFATLFVLRVALPLARANFYNPICQFVYRATHPVVTPLRRALRPIGRFETSAAAVAWLIVTIKVWAVYALLGRGLGLGAALVVGFAETLGLVLWILFALILVRVILSFIQPAGHSPALPIILQLTEPLLAPLRRLLPNLGGFDFSPLLAMLLISLSRVLVIAPITDLGLALAR</sequence>
<comment type="similarity">
    <text evidence="1">Belongs to the YggT family.</text>
</comment>
<dbReference type="OrthoDB" id="9806665at2"/>
<feature type="transmembrane region" description="Helical" evidence="2">
    <location>
        <begin position="94"/>
        <end position="122"/>
    </location>
</feature>
<reference evidence="3 4" key="1">
    <citation type="submission" date="2016-10" db="EMBL/GenBank/DDBJ databases">
        <authorList>
            <person name="de Groot N.N."/>
        </authorList>
    </citation>
    <scope>NUCLEOTIDE SEQUENCE [LARGE SCALE GENOMIC DNA]</scope>
    <source>
        <strain evidence="3 4">DSM 16957</strain>
    </source>
</reference>
<proteinExistence type="inferred from homology"/>
<protein>
    <submittedName>
        <fullName evidence="3">YggT family protein</fullName>
    </submittedName>
</protein>
<gene>
    <name evidence="3" type="ORF">SAMN04488509_11135</name>
</gene>
<evidence type="ECO:0000256" key="1">
    <source>
        <dbReference type="ARBA" id="ARBA00010894"/>
    </source>
</evidence>
<dbReference type="Proteomes" id="UP000199603">
    <property type="component" value="Unassembled WGS sequence"/>
</dbReference>
<dbReference type="RefSeq" id="WP_091244305.1">
    <property type="nucleotide sequence ID" value="NZ_FNAG01000011.1"/>
</dbReference>
<evidence type="ECO:0000313" key="4">
    <source>
        <dbReference type="Proteomes" id="UP000199603"/>
    </source>
</evidence>
<keyword evidence="2" id="KW-1133">Transmembrane helix</keyword>
<feature type="transmembrane region" description="Helical" evidence="2">
    <location>
        <begin position="65"/>
        <end position="88"/>
    </location>
</feature>
<name>A0A1G6YUZ5_9GAMM</name>
<accession>A0A1G6YUZ5</accession>
<dbReference type="PANTHER" id="PTHR33219:SF14">
    <property type="entry name" value="PROTEIN COFACTOR ASSEMBLY OF COMPLEX C SUBUNIT B CCB3, CHLOROPLASTIC-RELATED"/>
    <property type="match status" value="1"/>
</dbReference>
<evidence type="ECO:0000256" key="2">
    <source>
        <dbReference type="SAM" id="Phobius"/>
    </source>
</evidence>
<dbReference type="STRING" id="265719.SAMN04488509_11135"/>
<keyword evidence="2" id="KW-0812">Transmembrane</keyword>
<dbReference type="GO" id="GO:0016020">
    <property type="term" value="C:membrane"/>
    <property type="evidence" value="ECO:0007669"/>
    <property type="project" value="InterPro"/>
</dbReference>
<feature type="transmembrane region" description="Helical" evidence="2">
    <location>
        <begin position="6"/>
        <end position="29"/>
    </location>
</feature>
<dbReference type="Pfam" id="PF02325">
    <property type="entry name" value="CCB3_YggT"/>
    <property type="match status" value="2"/>
</dbReference>
<feature type="transmembrane region" description="Helical" evidence="2">
    <location>
        <begin position="165"/>
        <end position="189"/>
    </location>
</feature>
<evidence type="ECO:0000313" key="3">
    <source>
        <dbReference type="EMBL" id="SDD94102.1"/>
    </source>
</evidence>
<dbReference type="EMBL" id="FNAG01000011">
    <property type="protein sequence ID" value="SDD94102.1"/>
    <property type="molecule type" value="Genomic_DNA"/>
</dbReference>
<dbReference type="AlphaFoldDB" id="A0A1G6YUZ5"/>
<keyword evidence="2" id="KW-0472">Membrane</keyword>
<keyword evidence="4" id="KW-1185">Reference proteome</keyword>